<dbReference type="Proteomes" id="UP000682733">
    <property type="component" value="Unassembled WGS sequence"/>
</dbReference>
<organism evidence="4 7">
    <name type="scientific">Didymodactylos carnosus</name>
    <dbReference type="NCBI Taxonomy" id="1234261"/>
    <lineage>
        <taxon>Eukaryota</taxon>
        <taxon>Metazoa</taxon>
        <taxon>Spiralia</taxon>
        <taxon>Gnathifera</taxon>
        <taxon>Rotifera</taxon>
        <taxon>Eurotatoria</taxon>
        <taxon>Bdelloidea</taxon>
        <taxon>Philodinida</taxon>
        <taxon>Philodinidae</taxon>
        <taxon>Didymodactylos</taxon>
    </lineage>
</organism>
<dbReference type="PANTHER" id="PTHR46590">
    <property type="entry name" value="PHOSPHATIDYLINOSITOL TRANSFER PROTEIN CSR1-RELATED"/>
    <property type="match status" value="1"/>
</dbReference>
<dbReference type="SUPFAM" id="SSF52087">
    <property type="entry name" value="CRAL/TRIO domain"/>
    <property type="match status" value="1"/>
</dbReference>
<dbReference type="InterPro" id="IPR001251">
    <property type="entry name" value="CRAL-TRIO_dom"/>
</dbReference>
<dbReference type="SMART" id="SM00516">
    <property type="entry name" value="SEC14"/>
    <property type="match status" value="1"/>
</dbReference>
<evidence type="ECO:0000256" key="1">
    <source>
        <dbReference type="SAM" id="MobiDB-lite"/>
    </source>
</evidence>
<protein>
    <recommendedName>
        <fullName evidence="2">CRAL-TRIO domain-containing protein</fullName>
    </recommendedName>
</protein>
<comment type="caution">
    <text evidence="4">The sequence shown here is derived from an EMBL/GenBank/DDBJ whole genome shotgun (WGS) entry which is preliminary data.</text>
</comment>
<proteinExistence type="predicted"/>
<dbReference type="EMBL" id="CAJNOQ010004064">
    <property type="protein sequence ID" value="CAF1043088.1"/>
    <property type="molecule type" value="Genomic_DNA"/>
</dbReference>
<feature type="domain" description="CRAL-TRIO" evidence="2">
    <location>
        <begin position="179"/>
        <end position="314"/>
    </location>
</feature>
<evidence type="ECO:0000313" key="5">
    <source>
        <dbReference type="EMBL" id="CAF3760967.1"/>
    </source>
</evidence>
<dbReference type="SMART" id="SM01100">
    <property type="entry name" value="CRAL_TRIO_N"/>
    <property type="match status" value="1"/>
</dbReference>
<evidence type="ECO:0000313" key="3">
    <source>
        <dbReference type="EMBL" id="CAF0990949.1"/>
    </source>
</evidence>
<dbReference type="Proteomes" id="UP000681722">
    <property type="component" value="Unassembled WGS sequence"/>
</dbReference>
<dbReference type="Proteomes" id="UP000663829">
    <property type="component" value="Unassembled WGS sequence"/>
</dbReference>
<dbReference type="Pfam" id="PF03765">
    <property type="entry name" value="CRAL_TRIO_N"/>
    <property type="match status" value="1"/>
</dbReference>
<evidence type="ECO:0000313" key="7">
    <source>
        <dbReference type="Proteomes" id="UP000663829"/>
    </source>
</evidence>
<dbReference type="Proteomes" id="UP000677228">
    <property type="component" value="Unassembled WGS sequence"/>
</dbReference>
<keyword evidence="7" id="KW-1185">Reference proteome</keyword>
<gene>
    <name evidence="4" type="ORF">GPM918_LOCUS15883</name>
    <name evidence="3" type="ORF">OVA965_LOCUS14071</name>
    <name evidence="6" type="ORF">SRO942_LOCUS15883</name>
    <name evidence="5" type="ORF">TMI583_LOCUS14070</name>
</gene>
<dbReference type="Gene3D" id="3.40.525.10">
    <property type="entry name" value="CRAL-TRIO lipid binding domain"/>
    <property type="match status" value="1"/>
</dbReference>
<name>A0A814K177_9BILA</name>
<evidence type="ECO:0000313" key="6">
    <source>
        <dbReference type="EMBL" id="CAF3813214.1"/>
    </source>
</evidence>
<dbReference type="InterPro" id="IPR036865">
    <property type="entry name" value="CRAL-TRIO_dom_sf"/>
</dbReference>
<dbReference type="PROSITE" id="PS50191">
    <property type="entry name" value="CRAL_TRIO"/>
    <property type="match status" value="1"/>
</dbReference>
<reference evidence="4" key="1">
    <citation type="submission" date="2021-02" db="EMBL/GenBank/DDBJ databases">
        <authorList>
            <person name="Nowell W R."/>
        </authorList>
    </citation>
    <scope>NUCLEOTIDE SEQUENCE</scope>
</reference>
<dbReference type="EMBL" id="CAJOBC010004064">
    <property type="protein sequence ID" value="CAF3813214.1"/>
    <property type="molecule type" value="Genomic_DNA"/>
</dbReference>
<dbReference type="SUPFAM" id="SSF46938">
    <property type="entry name" value="CRAL/TRIO N-terminal domain"/>
    <property type="match status" value="1"/>
</dbReference>
<dbReference type="AlphaFoldDB" id="A0A814K177"/>
<dbReference type="OrthoDB" id="75724at2759"/>
<sequence length="418" mass="48883">MAAALPSSTEQPGRPWNLTAEQEHKLKDFWSLMFKYFDGKQPDQLEEEEEEKSATPRGGGRFSWLRGKSVEKSENEVNNEDKYHLGKGFKKIIAELPPSELRSTTYSMVKCHHPDTLVLRYLRARKWNVSNALVMLFASLRWRVREMRVDQILERGELGYLQDGNEEFMEQCRSHKSVIAGRDNFGRPYVIGRPRFHYPKNQAPNIMNEYILLILETTNLLLGETEDQGSILFDMTGFGLSNMDYASVKFMIACLEAHYPEVLGTLLIHNAPWIFQGIWKIINPWIDPVVARKIQFTNTTADLEKFIPLNQLPAREFENGGNENAPWDYIEPDPQENAKMKDFATRDRFLADREKLYDEFENLTREWIDGKDVNHQRKEVAKKLNRNYWQLDPYIRARGLYDRIGWIKPRPLFGETTI</sequence>
<accession>A0A814K177</accession>
<dbReference type="InterPro" id="IPR052432">
    <property type="entry name" value="PITP/CRAL-TRIO"/>
</dbReference>
<dbReference type="InterPro" id="IPR036273">
    <property type="entry name" value="CRAL/TRIO_N_dom_sf"/>
</dbReference>
<dbReference type="Pfam" id="PF00650">
    <property type="entry name" value="CRAL_TRIO"/>
    <property type="match status" value="1"/>
</dbReference>
<dbReference type="PANTHER" id="PTHR46590:SF1">
    <property type="entry name" value="PHOSPHATIDYLINOSITOL TRANSFER PROTEIN CSR1"/>
    <property type="match status" value="1"/>
</dbReference>
<dbReference type="InterPro" id="IPR011074">
    <property type="entry name" value="CRAL/TRIO_N_dom"/>
</dbReference>
<dbReference type="EMBL" id="CAJNOK010006013">
    <property type="protein sequence ID" value="CAF0990949.1"/>
    <property type="molecule type" value="Genomic_DNA"/>
</dbReference>
<evidence type="ECO:0000259" key="2">
    <source>
        <dbReference type="PROSITE" id="PS50191"/>
    </source>
</evidence>
<feature type="region of interest" description="Disordered" evidence="1">
    <location>
        <begin position="42"/>
        <end position="62"/>
    </location>
</feature>
<dbReference type="CDD" id="cd00170">
    <property type="entry name" value="SEC14"/>
    <property type="match status" value="1"/>
</dbReference>
<dbReference type="EMBL" id="CAJOBA010006018">
    <property type="protein sequence ID" value="CAF3760967.1"/>
    <property type="molecule type" value="Genomic_DNA"/>
</dbReference>
<evidence type="ECO:0000313" key="4">
    <source>
        <dbReference type="EMBL" id="CAF1043088.1"/>
    </source>
</evidence>